<name>A0A5C6DSR2_9BACT</name>
<proteinExistence type="predicted"/>
<keyword evidence="3" id="KW-1185">Reference proteome</keyword>
<comment type="caution">
    <text evidence="2">The sequence shown here is derived from an EMBL/GenBank/DDBJ whole genome shotgun (WGS) entry which is preliminary data.</text>
</comment>
<dbReference type="SUPFAM" id="SSF54523">
    <property type="entry name" value="Pili subunits"/>
    <property type="match status" value="1"/>
</dbReference>
<dbReference type="InterPro" id="IPR045584">
    <property type="entry name" value="Pilin-like"/>
</dbReference>
<evidence type="ECO:0000313" key="2">
    <source>
        <dbReference type="EMBL" id="TWU37779.1"/>
    </source>
</evidence>
<dbReference type="PANTHER" id="PTHR30093:SF2">
    <property type="entry name" value="TYPE II SECRETION SYSTEM PROTEIN H"/>
    <property type="match status" value="1"/>
</dbReference>
<reference evidence="2 3" key="1">
    <citation type="submission" date="2019-02" db="EMBL/GenBank/DDBJ databases">
        <title>Deep-cultivation of Planctomycetes and their phenomic and genomic characterization uncovers novel biology.</title>
        <authorList>
            <person name="Wiegand S."/>
            <person name="Jogler M."/>
            <person name="Boedeker C."/>
            <person name="Pinto D."/>
            <person name="Vollmers J."/>
            <person name="Rivas-Marin E."/>
            <person name="Kohn T."/>
            <person name="Peeters S.H."/>
            <person name="Heuer A."/>
            <person name="Rast P."/>
            <person name="Oberbeckmann S."/>
            <person name="Bunk B."/>
            <person name="Jeske O."/>
            <person name="Meyerdierks A."/>
            <person name="Storesund J.E."/>
            <person name="Kallscheuer N."/>
            <person name="Luecker S."/>
            <person name="Lage O.M."/>
            <person name="Pohl T."/>
            <person name="Merkel B.J."/>
            <person name="Hornburger P."/>
            <person name="Mueller R.-W."/>
            <person name="Bruemmer F."/>
            <person name="Labrenz M."/>
            <person name="Spormann A.M."/>
            <person name="Op Den Camp H."/>
            <person name="Overmann J."/>
            <person name="Amann R."/>
            <person name="Jetten M.S.M."/>
            <person name="Mascher T."/>
            <person name="Medema M.H."/>
            <person name="Devos D.P."/>
            <person name="Kaster A.-K."/>
            <person name="Ovreas L."/>
            <person name="Rohde M."/>
            <person name="Galperin M.Y."/>
            <person name="Jogler C."/>
        </authorList>
    </citation>
    <scope>NUCLEOTIDE SEQUENCE [LARGE SCALE GENOMIC DNA]</scope>
    <source>
        <strain evidence="2 3">Q31b</strain>
    </source>
</reference>
<evidence type="ECO:0000259" key="1">
    <source>
        <dbReference type="Pfam" id="PF07596"/>
    </source>
</evidence>
<dbReference type="Pfam" id="PF07596">
    <property type="entry name" value="SBP_bac_10"/>
    <property type="match status" value="1"/>
</dbReference>
<gene>
    <name evidence="2" type="ORF">Q31b_45680</name>
</gene>
<dbReference type="EMBL" id="SJPY01000007">
    <property type="protein sequence ID" value="TWU37779.1"/>
    <property type="molecule type" value="Genomic_DNA"/>
</dbReference>
<organism evidence="2 3">
    <name type="scientific">Novipirellula aureliae</name>
    <dbReference type="NCBI Taxonomy" id="2527966"/>
    <lineage>
        <taxon>Bacteria</taxon>
        <taxon>Pseudomonadati</taxon>
        <taxon>Planctomycetota</taxon>
        <taxon>Planctomycetia</taxon>
        <taxon>Pirellulales</taxon>
        <taxon>Pirellulaceae</taxon>
        <taxon>Novipirellula</taxon>
    </lineage>
</organism>
<sequence>MNARFTMQLRAAAMVLCLTGTFTSPLYGQEKIGSDYIPSDAMLTAVFSVRETMKSPIVEMYPVEIVEAMGKENIGVLPSEVDRVKVIVGVPGPTPPMVAVVFSLNRDLALGDLKEGLIDMEDAIDIDSKPCYPLVASPDMIVHLKDSRTVILASANYMESVLDAGETGSTDGVLAQLSGATPHRGNLSVLLAVEPVRPMVNGFIQFQSQQIPPEFRDLTKIPDLLDATLIQLDLEDSEAGFRVVMLARDEESSDELLAIAEKSIERGRQMGVAAMTEDMQGDDAVTQASRQYVDRMADQITSILKPIKQGRRLTIQTSSQYGVATQGILVGLLLPAVQAAREAARRMSSSNNMKQFGLAFHNYHAAYGRLPGTIHSESGEPLLSWRVQILPFIEQQPLYSRFHLDEPWDSEHNRQLISQMPEIYVDPRLTLEPGQTVYQTPVGENTIANPGETTRFREILDGLSYTIMIVETNAENAVVWTKPSDIEIDLNDPTAFMRGRPGVHATLGDGAVKFLTENIDPETFKALLTKSGKEPVQF</sequence>
<dbReference type="PANTHER" id="PTHR30093">
    <property type="entry name" value="GENERAL SECRETION PATHWAY PROTEIN G"/>
    <property type="match status" value="1"/>
</dbReference>
<feature type="domain" description="DUF1559" evidence="1">
    <location>
        <begin position="338"/>
        <end position="484"/>
    </location>
</feature>
<dbReference type="Proteomes" id="UP000315471">
    <property type="component" value="Unassembled WGS sequence"/>
</dbReference>
<evidence type="ECO:0000313" key="3">
    <source>
        <dbReference type="Proteomes" id="UP000315471"/>
    </source>
</evidence>
<dbReference type="OrthoDB" id="285651at2"/>
<accession>A0A5C6DSR2</accession>
<dbReference type="RefSeq" id="WP_146601725.1">
    <property type="nucleotide sequence ID" value="NZ_SJPY01000007.1"/>
</dbReference>
<dbReference type="InterPro" id="IPR011453">
    <property type="entry name" value="DUF1559"/>
</dbReference>
<protein>
    <recommendedName>
        <fullName evidence="1">DUF1559 domain-containing protein</fullName>
    </recommendedName>
</protein>
<dbReference type="AlphaFoldDB" id="A0A5C6DSR2"/>